<evidence type="ECO:0000259" key="1">
    <source>
        <dbReference type="PROSITE" id="PS50181"/>
    </source>
</evidence>
<feature type="non-terminal residue" evidence="2">
    <location>
        <position position="166"/>
    </location>
</feature>
<dbReference type="NCBIfam" id="TIGR01640">
    <property type="entry name" value="F_box_assoc_1"/>
    <property type="match status" value="1"/>
</dbReference>
<dbReference type="InterPro" id="IPR013187">
    <property type="entry name" value="F-box-assoc_dom_typ3"/>
</dbReference>
<dbReference type="PANTHER" id="PTHR31672">
    <property type="entry name" value="BNACNNG10540D PROTEIN"/>
    <property type="match status" value="1"/>
</dbReference>
<dbReference type="SUPFAM" id="SSF81383">
    <property type="entry name" value="F-box domain"/>
    <property type="match status" value="1"/>
</dbReference>
<accession>A0AAN7FGL7</accession>
<feature type="domain" description="F-box" evidence="1">
    <location>
        <begin position="1"/>
        <end position="43"/>
    </location>
</feature>
<dbReference type="InterPro" id="IPR036047">
    <property type="entry name" value="F-box-like_dom_sf"/>
</dbReference>
<name>A0AAN7FGL7_QUERU</name>
<comment type="caution">
    <text evidence="2">The sequence shown here is derived from an EMBL/GenBank/DDBJ whole genome shotgun (WGS) entry which is preliminary data.</text>
</comment>
<dbReference type="SMART" id="SM00256">
    <property type="entry name" value="FBOX"/>
    <property type="match status" value="1"/>
</dbReference>
<dbReference type="Pfam" id="PF00646">
    <property type="entry name" value="F-box"/>
    <property type="match status" value="1"/>
</dbReference>
<dbReference type="EMBL" id="JAXUIC010000004">
    <property type="protein sequence ID" value="KAK4593103.1"/>
    <property type="molecule type" value="Genomic_DNA"/>
</dbReference>
<proteinExistence type="predicted"/>
<protein>
    <recommendedName>
        <fullName evidence="1">F-box domain-containing protein</fullName>
    </recommendedName>
</protein>
<sequence length="166" mass="19496">MSCLQLELITKILSPLPVKSLVRLLSVSKQWYSFIKDPDFVKLHLKHSIETNKDQAVIPKEHDFYPTDRYFSRSLSSTRIMEIAIWNPLIRKYKKLPSEPRDYSGSGRPNFAFGHDPHNDDYKVVTIVEFSKEDTPLLDFEVKVHSLRSRCWKKIKEELPMKECSI</sequence>
<evidence type="ECO:0000313" key="3">
    <source>
        <dbReference type="Proteomes" id="UP001324115"/>
    </source>
</evidence>
<organism evidence="2 3">
    <name type="scientific">Quercus rubra</name>
    <name type="common">Northern red oak</name>
    <name type="synonym">Quercus borealis</name>
    <dbReference type="NCBI Taxonomy" id="3512"/>
    <lineage>
        <taxon>Eukaryota</taxon>
        <taxon>Viridiplantae</taxon>
        <taxon>Streptophyta</taxon>
        <taxon>Embryophyta</taxon>
        <taxon>Tracheophyta</taxon>
        <taxon>Spermatophyta</taxon>
        <taxon>Magnoliopsida</taxon>
        <taxon>eudicotyledons</taxon>
        <taxon>Gunneridae</taxon>
        <taxon>Pentapetalae</taxon>
        <taxon>rosids</taxon>
        <taxon>fabids</taxon>
        <taxon>Fagales</taxon>
        <taxon>Fagaceae</taxon>
        <taxon>Quercus</taxon>
    </lineage>
</organism>
<dbReference type="InterPro" id="IPR001810">
    <property type="entry name" value="F-box_dom"/>
</dbReference>
<keyword evidence="3" id="KW-1185">Reference proteome</keyword>
<dbReference type="Proteomes" id="UP001324115">
    <property type="component" value="Unassembled WGS sequence"/>
</dbReference>
<dbReference type="AlphaFoldDB" id="A0AAN7FGL7"/>
<dbReference type="Pfam" id="PF08268">
    <property type="entry name" value="FBA_3"/>
    <property type="match status" value="1"/>
</dbReference>
<dbReference type="InterPro" id="IPR017451">
    <property type="entry name" value="F-box-assoc_interact_dom"/>
</dbReference>
<gene>
    <name evidence="2" type="ORF">RGQ29_017309</name>
</gene>
<dbReference type="Gene3D" id="1.20.1280.50">
    <property type="match status" value="1"/>
</dbReference>
<evidence type="ECO:0000313" key="2">
    <source>
        <dbReference type="EMBL" id="KAK4593103.1"/>
    </source>
</evidence>
<reference evidence="2 3" key="1">
    <citation type="journal article" date="2023" name="G3 (Bethesda)">
        <title>A haplotype-resolved chromosome-scale genome for Quercus rubra L. provides insights into the genetics of adaptive traits for red oak species.</title>
        <authorList>
            <person name="Kapoor B."/>
            <person name="Jenkins J."/>
            <person name="Schmutz J."/>
            <person name="Zhebentyayeva T."/>
            <person name="Kuelheim C."/>
            <person name="Coggeshall M."/>
            <person name="Heim C."/>
            <person name="Lasky J.R."/>
            <person name="Leites L."/>
            <person name="Islam-Faridi N."/>
            <person name="Romero-Severson J."/>
            <person name="DeLeo V.L."/>
            <person name="Lucas S.M."/>
            <person name="Lazic D."/>
            <person name="Gailing O."/>
            <person name="Carlson J."/>
            <person name="Staton M."/>
        </authorList>
    </citation>
    <scope>NUCLEOTIDE SEQUENCE [LARGE SCALE GENOMIC DNA]</scope>
    <source>
        <strain evidence="2">Pseudo-F2</strain>
    </source>
</reference>
<dbReference type="InterPro" id="IPR050796">
    <property type="entry name" value="SCF_F-box_component"/>
</dbReference>
<dbReference type="PANTHER" id="PTHR31672:SF13">
    <property type="entry name" value="F-BOX PROTEIN CPR30-LIKE"/>
    <property type="match status" value="1"/>
</dbReference>
<dbReference type="PROSITE" id="PS50181">
    <property type="entry name" value="FBOX"/>
    <property type="match status" value="1"/>
</dbReference>